<organism evidence="2 3">
    <name type="scientific">Eumeta variegata</name>
    <name type="common">Bagworm moth</name>
    <name type="synonym">Eumeta japonica</name>
    <dbReference type="NCBI Taxonomy" id="151549"/>
    <lineage>
        <taxon>Eukaryota</taxon>
        <taxon>Metazoa</taxon>
        <taxon>Ecdysozoa</taxon>
        <taxon>Arthropoda</taxon>
        <taxon>Hexapoda</taxon>
        <taxon>Insecta</taxon>
        <taxon>Pterygota</taxon>
        <taxon>Neoptera</taxon>
        <taxon>Endopterygota</taxon>
        <taxon>Lepidoptera</taxon>
        <taxon>Glossata</taxon>
        <taxon>Ditrysia</taxon>
        <taxon>Tineoidea</taxon>
        <taxon>Psychidae</taxon>
        <taxon>Oiketicinae</taxon>
        <taxon>Eumeta</taxon>
    </lineage>
</organism>
<dbReference type="AlphaFoldDB" id="A0A4C1W653"/>
<protein>
    <submittedName>
        <fullName evidence="2">Uncharacterized protein</fullName>
    </submittedName>
</protein>
<evidence type="ECO:0000256" key="1">
    <source>
        <dbReference type="SAM" id="MobiDB-lite"/>
    </source>
</evidence>
<evidence type="ECO:0000313" key="3">
    <source>
        <dbReference type="Proteomes" id="UP000299102"/>
    </source>
</evidence>
<proteinExistence type="predicted"/>
<reference evidence="2 3" key="1">
    <citation type="journal article" date="2019" name="Commun. Biol.">
        <title>The bagworm genome reveals a unique fibroin gene that provides high tensile strength.</title>
        <authorList>
            <person name="Kono N."/>
            <person name="Nakamura H."/>
            <person name="Ohtoshi R."/>
            <person name="Tomita M."/>
            <person name="Numata K."/>
            <person name="Arakawa K."/>
        </authorList>
    </citation>
    <scope>NUCLEOTIDE SEQUENCE [LARGE SCALE GENOMIC DNA]</scope>
</reference>
<feature type="region of interest" description="Disordered" evidence="1">
    <location>
        <begin position="118"/>
        <end position="171"/>
    </location>
</feature>
<evidence type="ECO:0000313" key="2">
    <source>
        <dbReference type="EMBL" id="GBP46009.1"/>
    </source>
</evidence>
<dbReference type="EMBL" id="BGZK01000475">
    <property type="protein sequence ID" value="GBP46009.1"/>
    <property type="molecule type" value="Genomic_DNA"/>
</dbReference>
<dbReference type="Proteomes" id="UP000299102">
    <property type="component" value="Unassembled WGS sequence"/>
</dbReference>
<keyword evidence="3" id="KW-1185">Reference proteome</keyword>
<comment type="caution">
    <text evidence="2">The sequence shown here is derived from an EMBL/GenBank/DDBJ whole genome shotgun (WGS) entry which is preliminary data.</text>
</comment>
<name>A0A4C1W653_EUMVA</name>
<feature type="compositionally biased region" description="Pro residues" evidence="1">
    <location>
        <begin position="158"/>
        <end position="170"/>
    </location>
</feature>
<accession>A0A4C1W653</accession>
<sequence>MEDISEREEVFSVICGSGRARRVNAPRTLSQRLRLINVARALSWRWMRTPVWSDTLTSFADTSSSCRRSGDISDAVSRRNDALAGGAGGAGARGHLAAGSPDGWLHYCGPHVGRCPVRRRSGRMPRPPAPAPPRSSSARPRRVVCMKNIPISSSRPPAAAPAPRRAPAPPEVILYEMSDI</sequence>
<gene>
    <name evidence="2" type="ORF">EVAR_24202_1</name>
</gene>